<dbReference type="AlphaFoldDB" id="A0A5J5F742"/>
<keyword evidence="3" id="KW-1185">Reference proteome</keyword>
<dbReference type="Proteomes" id="UP000326924">
    <property type="component" value="Unassembled WGS sequence"/>
</dbReference>
<dbReference type="PANTHER" id="PTHR47357">
    <property type="entry name" value="COP1-INTERACTIVE PROTEIN 1"/>
    <property type="match status" value="1"/>
</dbReference>
<reference evidence="2 3" key="1">
    <citation type="submission" date="2019-09" db="EMBL/GenBank/DDBJ databases">
        <title>Draft genome of the ectomycorrhizal ascomycete Sphaerosporella brunnea.</title>
        <authorList>
            <consortium name="DOE Joint Genome Institute"/>
            <person name="Benucci G.M."/>
            <person name="Marozzi G."/>
            <person name="Antonielli L."/>
            <person name="Sanchez S."/>
            <person name="Marco P."/>
            <person name="Wang X."/>
            <person name="Falini L.B."/>
            <person name="Barry K."/>
            <person name="Haridas S."/>
            <person name="Lipzen A."/>
            <person name="Labutti K."/>
            <person name="Grigoriev I.V."/>
            <person name="Murat C."/>
            <person name="Martin F."/>
            <person name="Albertini E."/>
            <person name="Donnini D."/>
            <person name="Bonito G."/>
        </authorList>
    </citation>
    <scope>NUCLEOTIDE SEQUENCE [LARGE SCALE GENOMIC DNA]</scope>
    <source>
        <strain evidence="2 3">Sb_GMNB300</strain>
    </source>
</reference>
<evidence type="ECO:0000256" key="1">
    <source>
        <dbReference type="SAM" id="Coils"/>
    </source>
</evidence>
<proteinExistence type="predicted"/>
<evidence type="ECO:0000313" key="2">
    <source>
        <dbReference type="EMBL" id="KAA8912166.1"/>
    </source>
</evidence>
<feature type="coiled-coil region" evidence="1">
    <location>
        <begin position="348"/>
        <end position="501"/>
    </location>
</feature>
<dbReference type="Gene3D" id="1.20.5.1000">
    <property type="entry name" value="arf6 gtpase in complex with a specific effector, jip4"/>
    <property type="match status" value="1"/>
</dbReference>
<dbReference type="Gene3D" id="1.20.5.340">
    <property type="match status" value="2"/>
</dbReference>
<dbReference type="SUPFAM" id="SSF90257">
    <property type="entry name" value="Myosin rod fragments"/>
    <property type="match status" value="1"/>
</dbReference>
<accession>A0A5J5F742</accession>
<organism evidence="2 3">
    <name type="scientific">Sphaerosporella brunnea</name>
    <dbReference type="NCBI Taxonomy" id="1250544"/>
    <lineage>
        <taxon>Eukaryota</taxon>
        <taxon>Fungi</taxon>
        <taxon>Dikarya</taxon>
        <taxon>Ascomycota</taxon>
        <taxon>Pezizomycotina</taxon>
        <taxon>Pezizomycetes</taxon>
        <taxon>Pezizales</taxon>
        <taxon>Pyronemataceae</taxon>
        <taxon>Sphaerosporella</taxon>
    </lineage>
</organism>
<comment type="caution">
    <text evidence="2">The sequence shown here is derived from an EMBL/GenBank/DDBJ whole genome shotgun (WGS) entry which is preliminary data.</text>
</comment>
<feature type="non-terminal residue" evidence="2">
    <location>
        <position position="1"/>
    </location>
</feature>
<gene>
    <name evidence="2" type="ORF">FN846DRAFT_996980</name>
</gene>
<dbReference type="PANTHER" id="PTHR47357:SF1">
    <property type="entry name" value="SPINDLE POLE BODY COMPONENT 110"/>
    <property type="match status" value="1"/>
</dbReference>
<dbReference type="InParanoid" id="A0A5J5F742"/>
<dbReference type="GO" id="GO:0005200">
    <property type="term" value="F:structural constituent of cytoskeleton"/>
    <property type="evidence" value="ECO:0007669"/>
    <property type="project" value="TreeGrafter"/>
</dbReference>
<name>A0A5J5F742_9PEZI</name>
<protein>
    <submittedName>
        <fullName evidence="2">Uncharacterized protein</fullName>
    </submittedName>
</protein>
<dbReference type="GO" id="GO:0005856">
    <property type="term" value="C:cytoskeleton"/>
    <property type="evidence" value="ECO:0007669"/>
    <property type="project" value="TreeGrafter"/>
</dbReference>
<dbReference type="EMBL" id="VXIS01000027">
    <property type="protein sequence ID" value="KAA8912166.1"/>
    <property type="molecule type" value="Genomic_DNA"/>
</dbReference>
<dbReference type="OrthoDB" id="10255512at2759"/>
<sequence>KNQHRPFVPLHHLPPINTTTKNRETHTQHITMPSLTVNRFATLSIAPPDITVLVTKKQGTVQVFADSNSLRDSGGEELCDAIHLVYATAAGQAGLSADELDRMVLAAGREPALGELSDGTRDMYERAQNSGLTKDQEKNCMRILREVLVRWSRSVGGGYLARDFWQGLYNHSVVDLVEHMLNNEHRSVFLAFTGKGEAQIHRFAHLYSRNPSLLSEFSAAVHTVTVGDVIDAVELWLAHNMPDATMLRDMLLWELQVWRFANVPDADRQKEFHEHVKALNEKRVHNQDISEIAERYNQACKQEWIRRAEEAKLLVTYDQHDRLRNQLEATEITVAGHEASIASLIQDNATLTNQNAALQTSVDSLTNQNAALQTSVDSLTTQNAALQTSVDSLTNQNAALQTSVDSLTNQNAALQTSVDSLTTQNAALQTSVDSLTNQNAALQTSVDSLTNQNAALQTSVNSLTNQNAALQTSVDSLTNQNAALKTALDSLTDRYDKLAEKMDLILAGQVEKA</sequence>
<evidence type="ECO:0000313" key="3">
    <source>
        <dbReference type="Proteomes" id="UP000326924"/>
    </source>
</evidence>
<keyword evidence="1" id="KW-0175">Coiled coil</keyword>